<dbReference type="InterPro" id="IPR020846">
    <property type="entry name" value="MFS_dom"/>
</dbReference>
<feature type="transmembrane region" description="Helical" evidence="6">
    <location>
        <begin position="58"/>
        <end position="77"/>
    </location>
</feature>
<dbReference type="RefSeq" id="WP_322098774.1">
    <property type="nucleotide sequence ID" value="NZ_JAFFQR010000112.1"/>
</dbReference>
<feature type="transmembrane region" description="Helical" evidence="6">
    <location>
        <begin position="163"/>
        <end position="185"/>
    </location>
</feature>
<organism evidence="8 9">
    <name type="scientific">Paenibacillus farraposensis</name>
    <dbReference type="NCBI Taxonomy" id="2807095"/>
    <lineage>
        <taxon>Bacteria</taxon>
        <taxon>Bacillati</taxon>
        <taxon>Bacillota</taxon>
        <taxon>Bacilli</taxon>
        <taxon>Bacillales</taxon>
        <taxon>Paenibacillaceae</taxon>
        <taxon>Paenibacillus</taxon>
    </lineage>
</organism>
<evidence type="ECO:0000256" key="4">
    <source>
        <dbReference type="ARBA" id="ARBA00022989"/>
    </source>
</evidence>
<keyword evidence="3 6" id="KW-0812">Transmembrane</keyword>
<keyword evidence="5 6" id="KW-0472">Membrane</keyword>
<proteinExistence type="predicted"/>
<evidence type="ECO:0000256" key="2">
    <source>
        <dbReference type="ARBA" id="ARBA00022448"/>
    </source>
</evidence>
<dbReference type="Proteomes" id="UP001597340">
    <property type="component" value="Unassembled WGS sequence"/>
</dbReference>
<evidence type="ECO:0000256" key="5">
    <source>
        <dbReference type="ARBA" id="ARBA00023136"/>
    </source>
</evidence>
<sequence length="192" mass="19875">MLLGTVAGYVSMVPYMMKEVHQLATSLIGIGVLFPGTVSVVLFGIIGGILVDKSGTAFTMLLGLCMIGTSFLIVSLFPDQTPWLVSGTMVLTFGGLSFVKTVISASVAGALSTEESGSGMGLLNFACFLAEGIGVATVGGLMTKPWLASPLLPTVTKANAFHYSNLVLIFIAALVIGGLGFLYAYGSRKNHA</sequence>
<keyword evidence="9" id="KW-1185">Reference proteome</keyword>
<comment type="subcellular location">
    <subcellularLocation>
        <location evidence="1">Cell membrane</location>
        <topology evidence="1">Multi-pass membrane protein</topology>
    </subcellularLocation>
</comment>
<dbReference type="SUPFAM" id="SSF103473">
    <property type="entry name" value="MFS general substrate transporter"/>
    <property type="match status" value="1"/>
</dbReference>
<gene>
    <name evidence="8" type="ORF">ACFQ5D_01755</name>
</gene>
<evidence type="ECO:0000313" key="9">
    <source>
        <dbReference type="Proteomes" id="UP001597340"/>
    </source>
</evidence>
<dbReference type="Pfam" id="PF07690">
    <property type="entry name" value="MFS_1"/>
    <property type="match status" value="1"/>
</dbReference>
<keyword evidence="4 6" id="KW-1133">Transmembrane helix</keyword>
<feature type="transmembrane region" description="Helical" evidence="6">
    <location>
        <begin position="20"/>
        <end position="51"/>
    </location>
</feature>
<dbReference type="InterPro" id="IPR036259">
    <property type="entry name" value="MFS_trans_sf"/>
</dbReference>
<evidence type="ECO:0000256" key="6">
    <source>
        <dbReference type="SAM" id="Phobius"/>
    </source>
</evidence>
<accession>A0ABW4D822</accession>
<dbReference type="EMBL" id="JBHTNZ010000001">
    <property type="protein sequence ID" value="MFD1460197.1"/>
    <property type="molecule type" value="Genomic_DNA"/>
</dbReference>
<dbReference type="Gene3D" id="1.20.1250.20">
    <property type="entry name" value="MFS general substrate transporter like domains"/>
    <property type="match status" value="1"/>
</dbReference>
<keyword evidence="2" id="KW-0813">Transport</keyword>
<evidence type="ECO:0000313" key="8">
    <source>
        <dbReference type="EMBL" id="MFD1460197.1"/>
    </source>
</evidence>
<evidence type="ECO:0000256" key="1">
    <source>
        <dbReference type="ARBA" id="ARBA00004651"/>
    </source>
</evidence>
<evidence type="ECO:0000256" key="3">
    <source>
        <dbReference type="ARBA" id="ARBA00022692"/>
    </source>
</evidence>
<protein>
    <submittedName>
        <fullName evidence="8">MFS transporter</fullName>
    </submittedName>
</protein>
<evidence type="ECO:0000259" key="7">
    <source>
        <dbReference type="PROSITE" id="PS50850"/>
    </source>
</evidence>
<dbReference type="PRINTS" id="PR01036">
    <property type="entry name" value="TCRTETB"/>
</dbReference>
<dbReference type="PROSITE" id="PS50850">
    <property type="entry name" value="MFS"/>
    <property type="match status" value="1"/>
</dbReference>
<dbReference type="InterPro" id="IPR011701">
    <property type="entry name" value="MFS"/>
</dbReference>
<feature type="domain" description="Major facilitator superfamily (MFS) profile" evidence="7">
    <location>
        <begin position="1"/>
        <end position="189"/>
    </location>
</feature>
<comment type="caution">
    <text evidence="8">The sequence shown here is derived from an EMBL/GenBank/DDBJ whole genome shotgun (WGS) entry which is preliminary data.</text>
</comment>
<reference evidence="9" key="1">
    <citation type="journal article" date="2019" name="Int. J. Syst. Evol. Microbiol.">
        <title>The Global Catalogue of Microorganisms (GCM) 10K type strain sequencing project: providing services to taxonomists for standard genome sequencing and annotation.</title>
        <authorList>
            <consortium name="The Broad Institute Genomics Platform"/>
            <consortium name="The Broad Institute Genome Sequencing Center for Infectious Disease"/>
            <person name="Wu L."/>
            <person name="Ma J."/>
        </authorList>
    </citation>
    <scope>NUCLEOTIDE SEQUENCE [LARGE SCALE GENOMIC DNA]</scope>
    <source>
        <strain evidence="9">CCM 9147</strain>
    </source>
</reference>
<name>A0ABW4D822_9BACL</name>
<feature type="transmembrane region" description="Helical" evidence="6">
    <location>
        <begin position="122"/>
        <end position="143"/>
    </location>
</feature>
<feature type="transmembrane region" description="Helical" evidence="6">
    <location>
        <begin position="83"/>
        <end position="110"/>
    </location>
</feature>